<dbReference type="RefSeq" id="WP_040273366.1">
    <property type="nucleotide sequence ID" value="NZ_JAJNCM010000024.1"/>
</dbReference>
<sequence>MLQTVVDVAYLAQGSVDFDINPEVPPGANGLLKLLNWLLWGVTLACVAALIFSGGKFAWEKWQHGSGDSPKMLVGALIGAIVAISANQILSAVTSAA</sequence>
<feature type="transmembrane region" description="Helical" evidence="1">
    <location>
        <begin position="37"/>
        <end position="59"/>
    </location>
</feature>
<feature type="transmembrane region" description="Helical" evidence="1">
    <location>
        <begin position="71"/>
        <end position="90"/>
    </location>
</feature>
<keyword evidence="1" id="KW-0472">Membrane</keyword>
<evidence type="ECO:0000256" key="1">
    <source>
        <dbReference type="SAM" id="Phobius"/>
    </source>
</evidence>
<evidence type="ECO:0000313" key="3">
    <source>
        <dbReference type="Proteomes" id="UP000042997"/>
    </source>
</evidence>
<organism evidence="2 3">
    <name type="scientific">Rhodococcus ruber</name>
    <dbReference type="NCBI Taxonomy" id="1830"/>
    <lineage>
        <taxon>Bacteria</taxon>
        <taxon>Bacillati</taxon>
        <taxon>Actinomycetota</taxon>
        <taxon>Actinomycetes</taxon>
        <taxon>Mycobacteriales</taxon>
        <taxon>Nocardiaceae</taxon>
        <taxon>Rhodococcus</taxon>
    </lineage>
</organism>
<dbReference type="eggNOG" id="ENOG5031EHY">
    <property type="taxonomic scope" value="Bacteria"/>
</dbReference>
<dbReference type="Proteomes" id="UP000042997">
    <property type="component" value="Unassembled WGS sequence"/>
</dbReference>
<keyword evidence="1" id="KW-1133">Transmembrane helix</keyword>
<dbReference type="EMBL" id="CCSD01000080">
    <property type="protein sequence ID" value="CDZ90205.1"/>
    <property type="molecule type" value="Genomic_DNA"/>
</dbReference>
<name>A0A098BPQ3_9NOCA</name>
<dbReference type="OrthoDB" id="4557262at2"/>
<gene>
    <name evidence="2" type="ORF">RHRU231_670014</name>
</gene>
<evidence type="ECO:0000313" key="2">
    <source>
        <dbReference type="EMBL" id="CDZ90205.1"/>
    </source>
</evidence>
<dbReference type="AlphaFoldDB" id="A0A098BPQ3"/>
<protein>
    <submittedName>
        <fullName evidence="2">Putative integral membrane protein</fullName>
    </submittedName>
</protein>
<reference evidence="2 3" key="1">
    <citation type="journal article" date="2014" name="Genome Announc.">
        <title>Draft Genome Sequence of Propane- and Butane-Oxidizing Actinobacterium Rhodococcus ruber IEGM 231.</title>
        <authorList>
            <person name="Ivshina I.B."/>
            <person name="Kuyukina M.S."/>
            <person name="Krivoruchko A.V."/>
            <person name="Barbe V."/>
            <person name="Fischer C."/>
        </authorList>
    </citation>
    <scope>NUCLEOTIDE SEQUENCE [LARGE SCALE GENOMIC DNA]</scope>
</reference>
<accession>A0A098BPQ3</accession>
<proteinExistence type="predicted"/>
<keyword evidence="1" id="KW-0812">Transmembrane</keyword>